<feature type="compositionally biased region" description="Basic and acidic residues" evidence="1">
    <location>
        <begin position="1"/>
        <end position="22"/>
    </location>
</feature>
<sequence length="87" mass="9141">MSNSENDEREKDWGEQDADAAHPFDQTNGIVEGLEGDADSPEEADKKTENVNSTGFLPAPAPGGQMLPGVVPVGTEQEASAEADEPD</sequence>
<dbReference type="Proteomes" id="UP000275069">
    <property type="component" value="Chromosome"/>
</dbReference>
<evidence type="ECO:0000313" key="2">
    <source>
        <dbReference type="EMBL" id="AYG04656.1"/>
    </source>
</evidence>
<dbReference type="EMBL" id="CP032624">
    <property type="protein sequence ID" value="AYG04656.1"/>
    <property type="molecule type" value="Genomic_DNA"/>
</dbReference>
<dbReference type="KEGG" id="gry:D7I44_14750"/>
<organism evidence="2 3">
    <name type="scientific">Gryllotalpicola protaetiae</name>
    <dbReference type="NCBI Taxonomy" id="2419771"/>
    <lineage>
        <taxon>Bacteria</taxon>
        <taxon>Bacillati</taxon>
        <taxon>Actinomycetota</taxon>
        <taxon>Actinomycetes</taxon>
        <taxon>Micrococcales</taxon>
        <taxon>Microbacteriaceae</taxon>
        <taxon>Gryllotalpicola</taxon>
    </lineage>
</organism>
<protein>
    <submittedName>
        <fullName evidence="2">Uncharacterized protein</fullName>
    </submittedName>
</protein>
<gene>
    <name evidence="2" type="ORF">D7I44_14750</name>
</gene>
<proteinExistence type="predicted"/>
<keyword evidence="3" id="KW-1185">Reference proteome</keyword>
<dbReference type="RefSeq" id="WP_120790185.1">
    <property type="nucleotide sequence ID" value="NZ_CP032624.1"/>
</dbReference>
<feature type="region of interest" description="Disordered" evidence="1">
    <location>
        <begin position="1"/>
        <end position="87"/>
    </location>
</feature>
<name>A0A387BUD1_9MICO</name>
<reference evidence="2 3" key="1">
    <citation type="submission" date="2018-09" db="EMBL/GenBank/DDBJ databases">
        <title>Genome sequencing of strain 2DFW10M-5.</title>
        <authorList>
            <person name="Heo J."/>
            <person name="Kim S.-J."/>
            <person name="Kwon S.-W."/>
        </authorList>
    </citation>
    <scope>NUCLEOTIDE SEQUENCE [LARGE SCALE GENOMIC DNA]</scope>
    <source>
        <strain evidence="2 3">2DFW10M-5</strain>
    </source>
</reference>
<accession>A0A387BUD1</accession>
<dbReference type="AlphaFoldDB" id="A0A387BUD1"/>
<evidence type="ECO:0000313" key="3">
    <source>
        <dbReference type="Proteomes" id="UP000275069"/>
    </source>
</evidence>
<evidence type="ECO:0000256" key="1">
    <source>
        <dbReference type="SAM" id="MobiDB-lite"/>
    </source>
</evidence>
<dbReference type="OrthoDB" id="5126392at2"/>